<accession>A0A5N6JQM8</accession>
<dbReference type="AlphaFoldDB" id="A0A5N6JQM8"/>
<keyword evidence="1" id="KW-0378">Hydrolase</keyword>
<name>A0A5N6JQM8_MONLA</name>
<dbReference type="OrthoDB" id="432447at2759"/>
<reference evidence="4 5" key="1">
    <citation type="submission" date="2019-06" db="EMBL/GenBank/DDBJ databases">
        <title>Genome Sequence of the Brown Rot Fungal Pathogen Monilinia laxa.</title>
        <authorList>
            <person name="De Miccolis Angelini R.M."/>
            <person name="Landi L."/>
            <person name="Abate D."/>
            <person name="Pollastro S."/>
            <person name="Romanazzi G."/>
            <person name="Faretra F."/>
        </authorList>
    </citation>
    <scope>NUCLEOTIDE SEQUENCE [LARGE SCALE GENOMIC DNA]</scope>
    <source>
        <strain evidence="4 5">Mlax316</strain>
    </source>
</reference>
<dbReference type="EMBL" id="VIGI01000021">
    <property type="protein sequence ID" value="KAB8289662.1"/>
    <property type="molecule type" value="Genomic_DNA"/>
</dbReference>
<evidence type="ECO:0000259" key="3">
    <source>
        <dbReference type="Pfam" id="PF22784"/>
    </source>
</evidence>
<dbReference type="InterPro" id="IPR029021">
    <property type="entry name" value="Prot-tyrosine_phosphatase-like"/>
</dbReference>
<proteinExistence type="predicted"/>
<evidence type="ECO:0000313" key="5">
    <source>
        <dbReference type="Proteomes" id="UP000326757"/>
    </source>
</evidence>
<dbReference type="InterPro" id="IPR057023">
    <property type="entry name" value="PTP-SAK"/>
</dbReference>
<dbReference type="Gene3D" id="3.90.190.10">
    <property type="entry name" value="Protein tyrosine phosphatase superfamily"/>
    <property type="match status" value="1"/>
</dbReference>
<feature type="region of interest" description="Disordered" evidence="2">
    <location>
        <begin position="230"/>
        <end position="249"/>
    </location>
</feature>
<evidence type="ECO:0000313" key="4">
    <source>
        <dbReference type="EMBL" id="KAB8289662.1"/>
    </source>
</evidence>
<organism evidence="4 5">
    <name type="scientific">Monilinia laxa</name>
    <name type="common">Brown rot fungus</name>
    <name type="synonym">Sclerotinia laxa</name>
    <dbReference type="NCBI Taxonomy" id="61186"/>
    <lineage>
        <taxon>Eukaryota</taxon>
        <taxon>Fungi</taxon>
        <taxon>Dikarya</taxon>
        <taxon>Ascomycota</taxon>
        <taxon>Pezizomycotina</taxon>
        <taxon>Leotiomycetes</taxon>
        <taxon>Helotiales</taxon>
        <taxon>Sclerotiniaceae</taxon>
        <taxon>Monilinia</taxon>
    </lineage>
</organism>
<keyword evidence="5" id="KW-1185">Reference proteome</keyword>
<dbReference type="GO" id="GO:0016791">
    <property type="term" value="F:phosphatase activity"/>
    <property type="evidence" value="ECO:0007669"/>
    <property type="project" value="UniProtKB-ARBA"/>
</dbReference>
<dbReference type="Proteomes" id="UP000326757">
    <property type="component" value="Unassembled WGS sequence"/>
</dbReference>
<feature type="domain" description="Swiss Army Knife protein DSP-PTPase phosphatase" evidence="3">
    <location>
        <begin position="117"/>
        <end position="207"/>
    </location>
</feature>
<protein>
    <recommendedName>
        <fullName evidence="3">Swiss Army Knife protein DSP-PTPase phosphatase domain-containing protein</fullName>
    </recommendedName>
</protein>
<evidence type="ECO:0000256" key="2">
    <source>
        <dbReference type="SAM" id="MobiDB-lite"/>
    </source>
</evidence>
<comment type="caution">
    <text evidence="4">The sequence shown here is derived from an EMBL/GenBank/DDBJ whole genome shotgun (WGS) entry which is preliminary data.</text>
</comment>
<evidence type="ECO:0000256" key="1">
    <source>
        <dbReference type="ARBA" id="ARBA00022801"/>
    </source>
</evidence>
<sequence length="249" mass="27842">MKSINTSLLPSLIWKAHQEPAQQIVTSNSILRITATFSKDHIIMSTIPDIKAKTNTATTSNAEVDAESEAINLTAATDIKKAGFSQWETVTRYAGSNKLYRSSSPNYDEKKGDKSQHILKADIEFLHKQNIGNIICLNSDTMTSYAIGHELGNAKPRIEFTHIPVEDYHSPTLDQMAEGYKAYTSFKKDTLVWCGYGYGRTGTMITALQYKNEKGKVKLSHTDYYNNHVEPTHKGKSTGQFETLDALQK</sequence>
<gene>
    <name evidence="4" type="ORF">EYC80_010575</name>
</gene>
<dbReference type="Pfam" id="PF22784">
    <property type="entry name" value="PTP-SAK"/>
    <property type="match status" value="1"/>
</dbReference>
<dbReference type="SUPFAM" id="SSF52799">
    <property type="entry name" value="(Phosphotyrosine protein) phosphatases II"/>
    <property type="match status" value="1"/>
</dbReference>